<name>A0A261G237_9BIFI</name>
<evidence type="ECO:0000313" key="1">
    <source>
        <dbReference type="EMBL" id="OZG65480.1"/>
    </source>
</evidence>
<dbReference type="AlphaFoldDB" id="A0A261G237"/>
<organism evidence="1 2">
    <name type="scientific">Bifidobacterium aquikefiri</name>
    <dbReference type="NCBI Taxonomy" id="1653207"/>
    <lineage>
        <taxon>Bacteria</taxon>
        <taxon>Bacillati</taxon>
        <taxon>Actinomycetota</taxon>
        <taxon>Actinomycetes</taxon>
        <taxon>Bifidobacteriales</taxon>
        <taxon>Bifidobacteriaceae</taxon>
        <taxon>Bifidobacterium</taxon>
    </lineage>
</organism>
<protein>
    <submittedName>
        <fullName evidence="1">Uncharacterized protein</fullName>
    </submittedName>
</protein>
<dbReference type="Proteomes" id="UP000216451">
    <property type="component" value="Unassembled WGS sequence"/>
</dbReference>
<accession>A0A261G237</accession>
<gene>
    <name evidence="1" type="ORF">BAQU_1663</name>
</gene>
<dbReference type="EMBL" id="MWXA01000008">
    <property type="protein sequence ID" value="OZG65480.1"/>
    <property type="molecule type" value="Genomic_DNA"/>
</dbReference>
<sequence>MSHPAFESEPEPVHGPRAVLAAERQLSGFLTCLRCSNAFPRDGVNALKCCLRLQKPMLRCDNTGKEMLYMATSQSDAGALRLNRRASDCSIARQRIGSGEQW</sequence>
<comment type="caution">
    <text evidence="1">The sequence shown here is derived from an EMBL/GenBank/DDBJ whole genome shotgun (WGS) entry which is preliminary data.</text>
</comment>
<keyword evidence="2" id="KW-1185">Reference proteome</keyword>
<proteinExistence type="predicted"/>
<evidence type="ECO:0000313" key="2">
    <source>
        <dbReference type="Proteomes" id="UP000216451"/>
    </source>
</evidence>
<reference evidence="1 2" key="1">
    <citation type="journal article" date="2017" name="BMC Genomics">
        <title>Comparative genomic and phylogenomic analyses of the Bifidobacteriaceae family.</title>
        <authorList>
            <person name="Lugli G.A."/>
            <person name="Milani C."/>
            <person name="Turroni F."/>
            <person name="Duranti S."/>
            <person name="Mancabelli L."/>
            <person name="Mangifesta M."/>
            <person name="Ferrario C."/>
            <person name="Modesto M."/>
            <person name="Mattarelli P."/>
            <person name="Jiri K."/>
            <person name="van Sinderen D."/>
            <person name="Ventura M."/>
        </authorList>
    </citation>
    <scope>NUCLEOTIDE SEQUENCE [LARGE SCALE GENOMIC DNA]</scope>
    <source>
        <strain evidence="1 2">LMG 28769</strain>
    </source>
</reference>